<dbReference type="Gramene" id="OMP07352">
    <property type="protein sequence ID" value="OMP07352"/>
    <property type="gene ID" value="CCACVL1_01323"/>
</dbReference>
<name>A0A1R3KJT7_COCAP</name>
<proteinExistence type="predicted"/>
<accession>A0A1R3KJT7</accession>
<comment type="caution">
    <text evidence="2">The sequence shown here is derived from an EMBL/GenBank/DDBJ whole genome shotgun (WGS) entry which is preliminary data.</text>
</comment>
<organism evidence="2 3">
    <name type="scientific">Corchorus capsularis</name>
    <name type="common">Jute</name>
    <dbReference type="NCBI Taxonomy" id="210143"/>
    <lineage>
        <taxon>Eukaryota</taxon>
        <taxon>Viridiplantae</taxon>
        <taxon>Streptophyta</taxon>
        <taxon>Embryophyta</taxon>
        <taxon>Tracheophyta</taxon>
        <taxon>Spermatophyta</taxon>
        <taxon>Magnoliopsida</taxon>
        <taxon>eudicotyledons</taxon>
        <taxon>Gunneridae</taxon>
        <taxon>Pentapetalae</taxon>
        <taxon>rosids</taxon>
        <taxon>malvids</taxon>
        <taxon>Malvales</taxon>
        <taxon>Malvaceae</taxon>
        <taxon>Grewioideae</taxon>
        <taxon>Apeibeae</taxon>
        <taxon>Corchorus</taxon>
    </lineage>
</organism>
<evidence type="ECO:0000256" key="1">
    <source>
        <dbReference type="SAM" id="MobiDB-lite"/>
    </source>
</evidence>
<evidence type="ECO:0000313" key="3">
    <source>
        <dbReference type="Proteomes" id="UP000188268"/>
    </source>
</evidence>
<dbReference type="Proteomes" id="UP000188268">
    <property type="component" value="Unassembled WGS sequence"/>
</dbReference>
<feature type="non-terminal residue" evidence="2">
    <location>
        <position position="21"/>
    </location>
</feature>
<dbReference type="AlphaFoldDB" id="A0A1R3KJT7"/>
<evidence type="ECO:0000313" key="2">
    <source>
        <dbReference type="EMBL" id="OMP07352.1"/>
    </source>
</evidence>
<reference evidence="2 3" key="1">
    <citation type="submission" date="2013-09" db="EMBL/GenBank/DDBJ databases">
        <title>Corchorus capsularis genome sequencing.</title>
        <authorList>
            <person name="Alam M."/>
            <person name="Haque M.S."/>
            <person name="Islam M.S."/>
            <person name="Emdad E.M."/>
            <person name="Islam M.M."/>
            <person name="Ahmed B."/>
            <person name="Halim A."/>
            <person name="Hossen Q.M.M."/>
            <person name="Hossain M.Z."/>
            <person name="Ahmed R."/>
            <person name="Khan M.M."/>
            <person name="Islam R."/>
            <person name="Rashid M.M."/>
            <person name="Khan S.A."/>
            <person name="Rahman M.S."/>
            <person name="Alam M."/>
        </authorList>
    </citation>
    <scope>NUCLEOTIDE SEQUENCE [LARGE SCALE GENOMIC DNA]</scope>
    <source>
        <strain evidence="3">cv. CVL-1</strain>
        <tissue evidence="2">Whole seedling</tissue>
    </source>
</reference>
<feature type="region of interest" description="Disordered" evidence="1">
    <location>
        <begin position="1"/>
        <end position="21"/>
    </location>
</feature>
<sequence length="21" mass="2203">MEPPAFGEGKRTGLSVLLENG</sequence>
<keyword evidence="3" id="KW-1185">Reference proteome</keyword>
<dbReference type="EMBL" id="AWWV01004497">
    <property type="protein sequence ID" value="OMP07352.1"/>
    <property type="molecule type" value="Genomic_DNA"/>
</dbReference>
<protein>
    <submittedName>
        <fullName evidence="2">Uncharacterized protein</fullName>
    </submittedName>
</protein>
<gene>
    <name evidence="2" type="ORF">CCACVL1_01323</name>
</gene>